<dbReference type="InterPro" id="IPR016181">
    <property type="entry name" value="Acyl_CoA_acyltransferase"/>
</dbReference>
<dbReference type="Proteomes" id="UP000199161">
    <property type="component" value="Unassembled WGS sequence"/>
</dbReference>
<dbReference type="InterPro" id="IPR051908">
    <property type="entry name" value="Ribosomal_N-acetyltransferase"/>
</dbReference>
<reference evidence="3" key="1">
    <citation type="submission" date="2016-10" db="EMBL/GenBank/DDBJ databases">
        <authorList>
            <person name="Varghese N."/>
            <person name="Submissions S."/>
        </authorList>
    </citation>
    <scope>NUCLEOTIDE SEQUENCE [LARGE SCALE GENOMIC DNA]</scope>
    <source>
        <strain evidence="3">DSM 13078</strain>
    </source>
</reference>
<evidence type="ECO:0000259" key="1">
    <source>
        <dbReference type="PROSITE" id="PS51186"/>
    </source>
</evidence>
<dbReference type="GO" id="GO:0005737">
    <property type="term" value="C:cytoplasm"/>
    <property type="evidence" value="ECO:0007669"/>
    <property type="project" value="TreeGrafter"/>
</dbReference>
<accession>A0A1I1D5Z8</accession>
<sequence>MSIYKTGVFPELLETDSLVLERFCRDRVNVTELYDLFREAREDVADVFEYVPQEPYATVKEVHDQLTDAEAEWDDRESAQYAVYADDELAGYTGLFPEWNRHTGRIGFILGKPYWGNGYAGDCATAMTELAFDRLGLETVAIGYEDGNKRSERAIEKFVESAGGQYDGRLRNWTPIGDRIADHHRYTVTREEFRRARADE</sequence>
<dbReference type="GO" id="GO:0008999">
    <property type="term" value="F:protein-N-terminal-alanine acetyltransferase activity"/>
    <property type="evidence" value="ECO:0007669"/>
    <property type="project" value="TreeGrafter"/>
</dbReference>
<keyword evidence="2" id="KW-0808">Transferase</keyword>
<evidence type="ECO:0000313" key="2">
    <source>
        <dbReference type="EMBL" id="SFB70439.1"/>
    </source>
</evidence>
<dbReference type="GO" id="GO:1990189">
    <property type="term" value="F:protein N-terminal-serine acetyltransferase activity"/>
    <property type="evidence" value="ECO:0007669"/>
    <property type="project" value="TreeGrafter"/>
</dbReference>
<dbReference type="AlphaFoldDB" id="A0A1I1D5Z8"/>
<organism evidence="2 3">
    <name type="scientific">Natronobacterium haloterrestre</name>
    <name type="common">Halobiforma haloterrestris</name>
    <dbReference type="NCBI Taxonomy" id="148448"/>
    <lineage>
        <taxon>Archaea</taxon>
        <taxon>Methanobacteriati</taxon>
        <taxon>Methanobacteriota</taxon>
        <taxon>Stenosarchaea group</taxon>
        <taxon>Halobacteria</taxon>
        <taxon>Halobacteriales</taxon>
        <taxon>Natrialbaceae</taxon>
        <taxon>Natronobacterium</taxon>
    </lineage>
</organism>
<dbReference type="SUPFAM" id="SSF55729">
    <property type="entry name" value="Acyl-CoA N-acyltransferases (Nat)"/>
    <property type="match status" value="1"/>
</dbReference>
<dbReference type="PROSITE" id="PS51186">
    <property type="entry name" value="GNAT"/>
    <property type="match status" value="1"/>
</dbReference>
<dbReference type="EMBL" id="FOKW01000001">
    <property type="protein sequence ID" value="SFB70439.1"/>
    <property type="molecule type" value="Genomic_DNA"/>
</dbReference>
<keyword evidence="3" id="KW-1185">Reference proteome</keyword>
<evidence type="ECO:0000313" key="3">
    <source>
        <dbReference type="Proteomes" id="UP000199161"/>
    </source>
</evidence>
<dbReference type="PANTHER" id="PTHR43441:SF2">
    <property type="entry name" value="FAMILY ACETYLTRANSFERASE, PUTATIVE (AFU_ORTHOLOGUE AFUA_7G00850)-RELATED"/>
    <property type="match status" value="1"/>
</dbReference>
<gene>
    <name evidence="2" type="ORF">SAMN05444422_101335</name>
</gene>
<dbReference type="Pfam" id="PF13302">
    <property type="entry name" value="Acetyltransf_3"/>
    <property type="match status" value="1"/>
</dbReference>
<dbReference type="Gene3D" id="3.40.630.30">
    <property type="match status" value="1"/>
</dbReference>
<dbReference type="PANTHER" id="PTHR43441">
    <property type="entry name" value="RIBOSOMAL-PROTEIN-SERINE ACETYLTRANSFERASE"/>
    <property type="match status" value="1"/>
</dbReference>
<dbReference type="InterPro" id="IPR000182">
    <property type="entry name" value="GNAT_dom"/>
</dbReference>
<feature type="domain" description="N-acetyltransferase" evidence="1">
    <location>
        <begin position="35"/>
        <end position="189"/>
    </location>
</feature>
<proteinExistence type="predicted"/>
<protein>
    <submittedName>
        <fullName evidence="2">Protein N-acetyltransferase, RimJ/RimL family</fullName>
    </submittedName>
</protein>
<name>A0A1I1D5Z8_NATHA</name>